<organism evidence="2 3">
    <name type="scientific">Burkholderia vietnamiensis (strain G4 / LMG 22486)</name>
    <name type="common">Burkholderia cepacia (strain R1808)</name>
    <dbReference type="NCBI Taxonomy" id="269482"/>
    <lineage>
        <taxon>Bacteria</taxon>
        <taxon>Pseudomonadati</taxon>
        <taxon>Pseudomonadota</taxon>
        <taxon>Betaproteobacteria</taxon>
        <taxon>Burkholderiales</taxon>
        <taxon>Burkholderiaceae</taxon>
        <taxon>Burkholderia</taxon>
        <taxon>Burkholderia cepacia complex</taxon>
    </lineage>
</organism>
<feature type="compositionally biased region" description="Low complexity" evidence="1">
    <location>
        <begin position="353"/>
        <end position="364"/>
    </location>
</feature>
<dbReference type="KEGG" id="bvi:Bcep1808_7676"/>
<dbReference type="Proteomes" id="UP000002287">
    <property type="component" value="Plasmid pBVIE05"/>
</dbReference>
<keyword evidence="2" id="KW-0614">Plasmid</keyword>
<name>A4JW93_BURVG</name>
<protein>
    <submittedName>
        <fullName evidence="2">Uncharacterized protein</fullName>
    </submittedName>
</protein>
<dbReference type="HOGENOM" id="CLU_760071_0_0_4"/>
<reference evidence="2 3" key="1">
    <citation type="submission" date="2007-03" db="EMBL/GenBank/DDBJ databases">
        <title>Complete sequence of plasmid pBVIE05 of Burkholderia vietnamiensis G4.</title>
        <authorList>
            <consortium name="US DOE Joint Genome Institute"/>
            <person name="Copeland A."/>
            <person name="Lucas S."/>
            <person name="Lapidus A."/>
            <person name="Barry K."/>
            <person name="Detter J.C."/>
            <person name="Glavina del Rio T."/>
            <person name="Hammon N."/>
            <person name="Israni S."/>
            <person name="Dalin E."/>
            <person name="Tice H."/>
            <person name="Pitluck S."/>
            <person name="Chain P."/>
            <person name="Malfatti S."/>
            <person name="Shin M."/>
            <person name="Vergez L."/>
            <person name="Schmutz J."/>
            <person name="Larimer F."/>
            <person name="Land M."/>
            <person name="Hauser L."/>
            <person name="Kyrpides N."/>
            <person name="Tiedje J."/>
            <person name="Richardson P."/>
        </authorList>
    </citation>
    <scope>NUCLEOTIDE SEQUENCE [LARGE SCALE GENOMIC DNA]</scope>
    <source>
        <strain evidence="3">G4 / LMG 22486</strain>
        <plasmid evidence="2 3">pBVIE05</plasmid>
    </source>
</reference>
<geneLocation type="plasmid" evidence="2 3">
    <name>pBVIE05</name>
</geneLocation>
<evidence type="ECO:0000313" key="2">
    <source>
        <dbReference type="EMBL" id="ABO60546.1"/>
    </source>
</evidence>
<sequence length="364" mass="38527">MTTDKSRADALTGDKRQALGEALTEYFAELDRDIGIDTPDRILSLIDYHDERFIYDLIDRVIVPTIAASPVEQHEAAPAGIEPPRHIIDAAMDVARDQYGHGVTRASIVAIWKALGRPWAAPLEGTGNGADERAACEKAYQATASNRRTDELSFEAGWECAVEWAHARAPRTEVAGAVPNPTGDQLRAAVRSVGSLGTNHADAPHEYVLAGWRAAMRAAAPSADAAAASQPVSCKCRRLGDWDGAHHPLCDGAAPHPAAAAGQEAVEPVATGHGLSGIPRAAFGPHTEADRIDHCGACGAENAPQKDDVCPTCGATCSLVSTWGGFQHERYRNGQRYANNGPQWWEDGPQPAAPTTATSPSAEG</sequence>
<evidence type="ECO:0000313" key="3">
    <source>
        <dbReference type="Proteomes" id="UP000002287"/>
    </source>
</evidence>
<gene>
    <name evidence="2" type="ordered locus">Bcep1808_7676</name>
</gene>
<accession>A4JW93</accession>
<feature type="region of interest" description="Disordered" evidence="1">
    <location>
        <begin position="337"/>
        <end position="364"/>
    </location>
</feature>
<evidence type="ECO:0000256" key="1">
    <source>
        <dbReference type="SAM" id="MobiDB-lite"/>
    </source>
</evidence>
<proteinExistence type="predicted"/>
<dbReference type="EMBL" id="CP000621">
    <property type="protein sequence ID" value="ABO60546.1"/>
    <property type="molecule type" value="Genomic_DNA"/>
</dbReference>
<dbReference type="AlphaFoldDB" id="A4JW93"/>